<dbReference type="InterPro" id="IPR044742">
    <property type="entry name" value="DEAD/DEAH_RhlB"/>
</dbReference>
<dbReference type="PROSITE" id="PS51192">
    <property type="entry name" value="HELICASE_ATP_BIND_1"/>
    <property type="match status" value="1"/>
</dbReference>
<dbReference type="Gene3D" id="3.40.50.300">
    <property type="entry name" value="P-loop containing nucleotide triphosphate hydrolases"/>
    <property type="match status" value="1"/>
</dbReference>
<dbReference type="InterPro" id="IPR050547">
    <property type="entry name" value="DEAD_box_RNA_helicases"/>
</dbReference>
<keyword evidence="1" id="KW-0547">Nucleotide-binding</keyword>
<name>A0A1E7F748_9STRA</name>
<sequence length="195" mass="21243">MNCPNPLAVQEKTTPAILTGNDVLVGTYTGSGKTLSFLVPLVQRLLWNSLHDDDDDDDDDNEDTTKLRNNNIGLAVIIVAPGRELASQIVSVARDLLQDTGLTAQLAIGGTGFKRNLEQLRKRKPNIIVGTPGRIAELVVGKPGEKSGRLKVSSLQSLVLDEFDALLEYKAHRDPTRAIMQNLKRRHGNALQSVS</sequence>
<dbReference type="Pfam" id="PF00270">
    <property type="entry name" value="DEAD"/>
    <property type="match status" value="1"/>
</dbReference>
<evidence type="ECO:0000256" key="1">
    <source>
        <dbReference type="ARBA" id="ARBA00022741"/>
    </source>
</evidence>
<dbReference type="KEGG" id="fcy:FRACYDRAFT_188884"/>
<protein>
    <submittedName>
        <fullName evidence="6">DEAD/DEAH box type DNA/RNA helicase</fullName>
    </submittedName>
</protein>
<dbReference type="GO" id="GO:0003723">
    <property type="term" value="F:RNA binding"/>
    <property type="evidence" value="ECO:0007669"/>
    <property type="project" value="TreeGrafter"/>
</dbReference>
<dbReference type="InParanoid" id="A0A1E7F748"/>
<dbReference type="EMBL" id="KV784361">
    <property type="protein sequence ID" value="OEU13934.1"/>
    <property type="molecule type" value="Genomic_DNA"/>
</dbReference>
<dbReference type="CDD" id="cd00268">
    <property type="entry name" value="DEADc"/>
    <property type="match status" value="1"/>
</dbReference>
<evidence type="ECO:0000313" key="6">
    <source>
        <dbReference type="EMBL" id="OEU13934.1"/>
    </source>
</evidence>
<reference evidence="6 7" key="1">
    <citation type="submission" date="2016-09" db="EMBL/GenBank/DDBJ databases">
        <title>Extensive genetic diversity and differential bi-allelic expression allows diatom success in the polar Southern Ocean.</title>
        <authorList>
            <consortium name="DOE Joint Genome Institute"/>
            <person name="Mock T."/>
            <person name="Otillar R.P."/>
            <person name="Strauss J."/>
            <person name="Dupont C."/>
            <person name="Frickenhaus S."/>
            <person name="Maumus F."/>
            <person name="Mcmullan M."/>
            <person name="Sanges R."/>
            <person name="Schmutz J."/>
            <person name="Toseland A."/>
            <person name="Valas R."/>
            <person name="Veluchamy A."/>
            <person name="Ward B.J."/>
            <person name="Allen A."/>
            <person name="Barry K."/>
            <person name="Falciatore A."/>
            <person name="Ferrante M."/>
            <person name="Fortunato A.E."/>
            <person name="Gloeckner G."/>
            <person name="Gruber A."/>
            <person name="Hipkin R."/>
            <person name="Janech M."/>
            <person name="Kroth P."/>
            <person name="Leese F."/>
            <person name="Lindquist E."/>
            <person name="Lyon B.R."/>
            <person name="Martin J."/>
            <person name="Mayer C."/>
            <person name="Parker M."/>
            <person name="Quesneville H."/>
            <person name="Raymond J."/>
            <person name="Uhlig C."/>
            <person name="Valentin K.U."/>
            <person name="Worden A.Z."/>
            <person name="Armbrust E.V."/>
            <person name="Bowler C."/>
            <person name="Green B."/>
            <person name="Moulton V."/>
            <person name="Van Oosterhout C."/>
            <person name="Grigoriev I."/>
        </authorList>
    </citation>
    <scope>NUCLEOTIDE SEQUENCE [LARGE SCALE GENOMIC DNA]</scope>
    <source>
        <strain evidence="6 7">CCMP1102</strain>
    </source>
</reference>
<evidence type="ECO:0000256" key="4">
    <source>
        <dbReference type="ARBA" id="ARBA00022840"/>
    </source>
</evidence>
<dbReference type="InterPro" id="IPR027417">
    <property type="entry name" value="P-loop_NTPase"/>
</dbReference>
<dbReference type="InterPro" id="IPR011545">
    <property type="entry name" value="DEAD/DEAH_box_helicase_dom"/>
</dbReference>
<organism evidence="6 7">
    <name type="scientific">Fragilariopsis cylindrus CCMP1102</name>
    <dbReference type="NCBI Taxonomy" id="635003"/>
    <lineage>
        <taxon>Eukaryota</taxon>
        <taxon>Sar</taxon>
        <taxon>Stramenopiles</taxon>
        <taxon>Ochrophyta</taxon>
        <taxon>Bacillariophyta</taxon>
        <taxon>Bacillariophyceae</taxon>
        <taxon>Bacillariophycidae</taxon>
        <taxon>Bacillariales</taxon>
        <taxon>Bacillariaceae</taxon>
        <taxon>Fragilariopsis</taxon>
    </lineage>
</organism>
<feature type="domain" description="Helicase ATP-binding" evidence="5">
    <location>
        <begin position="14"/>
        <end position="195"/>
    </location>
</feature>
<dbReference type="SUPFAM" id="SSF52540">
    <property type="entry name" value="P-loop containing nucleoside triphosphate hydrolases"/>
    <property type="match status" value="1"/>
</dbReference>
<dbReference type="PANTHER" id="PTHR47963:SF3">
    <property type="entry name" value="DEAD-BOX ATP-DEPENDENT RNA HELICASE 47, MITOCHONDRIAL"/>
    <property type="match status" value="1"/>
</dbReference>
<keyword evidence="4" id="KW-0067">ATP-binding</keyword>
<keyword evidence="3 6" id="KW-0347">Helicase</keyword>
<keyword evidence="7" id="KW-1185">Reference proteome</keyword>
<evidence type="ECO:0000313" key="7">
    <source>
        <dbReference type="Proteomes" id="UP000095751"/>
    </source>
</evidence>
<dbReference type="GO" id="GO:0016787">
    <property type="term" value="F:hydrolase activity"/>
    <property type="evidence" value="ECO:0007669"/>
    <property type="project" value="UniProtKB-KW"/>
</dbReference>
<gene>
    <name evidence="6" type="ORF">FRACYDRAFT_188884</name>
</gene>
<dbReference type="GO" id="GO:0005524">
    <property type="term" value="F:ATP binding"/>
    <property type="evidence" value="ECO:0007669"/>
    <property type="project" value="UniProtKB-KW"/>
</dbReference>
<evidence type="ECO:0000259" key="5">
    <source>
        <dbReference type="PROSITE" id="PS51192"/>
    </source>
</evidence>
<dbReference type="InterPro" id="IPR014001">
    <property type="entry name" value="Helicase_ATP-bd"/>
</dbReference>
<dbReference type="Proteomes" id="UP000095751">
    <property type="component" value="Unassembled WGS sequence"/>
</dbReference>
<dbReference type="SMART" id="SM00487">
    <property type="entry name" value="DEXDc"/>
    <property type="match status" value="1"/>
</dbReference>
<evidence type="ECO:0000256" key="2">
    <source>
        <dbReference type="ARBA" id="ARBA00022801"/>
    </source>
</evidence>
<keyword evidence="2" id="KW-0378">Hydrolase</keyword>
<accession>A0A1E7F748</accession>
<dbReference type="AlphaFoldDB" id="A0A1E7F748"/>
<dbReference type="GO" id="GO:0003724">
    <property type="term" value="F:RNA helicase activity"/>
    <property type="evidence" value="ECO:0007669"/>
    <property type="project" value="TreeGrafter"/>
</dbReference>
<evidence type="ECO:0000256" key="3">
    <source>
        <dbReference type="ARBA" id="ARBA00022806"/>
    </source>
</evidence>
<dbReference type="OrthoDB" id="10256233at2759"/>
<dbReference type="PANTHER" id="PTHR47963">
    <property type="entry name" value="DEAD-BOX ATP-DEPENDENT RNA HELICASE 47, MITOCHONDRIAL"/>
    <property type="match status" value="1"/>
</dbReference>
<proteinExistence type="predicted"/>